<gene>
    <name evidence="9" type="ORF">RPR59_09570</name>
</gene>
<dbReference type="EMBL" id="CP135076">
    <property type="protein sequence ID" value="WNO52713.1"/>
    <property type="molecule type" value="Genomic_DNA"/>
</dbReference>
<keyword evidence="10" id="KW-1185">Reference proteome</keyword>
<name>A0ABZ0B630_9SPHN</name>
<dbReference type="Pfam" id="PF13426">
    <property type="entry name" value="PAS_9"/>
    <property type="match status" value="2"/>
</dbReference>
<sequence length="629" mass="69505">MDLQTVPLSDRFRLLVEAVTDYAIYMLDPEGTIITWNPGGRRFKGYEEHEIVGRNFSCFFTEEDREGGLPQQILRTAATEGRCEGEGWRVRKDGSQFWVHAVVDAIMSDDGQLLGFAKITRDITEEHLRRTALYESEQRFRLLVQGVHDYAIYMLDRDGNVTNWNSGAEAIKGYSADEIIGHHFSRFYTPEERERGEPANALATALREGRYEREAQRVRKDGTTFWAHVVLEPIRDEQGEHVGFAKVTRDITERRRSQEELEEARIALAQAQKLQALGELTGGIAHDFNNLMTVVRGSAELLARPGLSEEKRQRYVTAIAETADVAANLTRRLLAFGRRQALTPEVIDTRSRLTTFSDVLDRTIGEQVEVKLDLAKAVHPLEVDIAEFEASLLNAALNARDAMPGGGTLTISACNIASDSVRISIGDTGEGIPPDVLERVFEPFFTTKQVGKGSGLGLSQIHGFVAQSGGRVEIESSQGEGTTISLFLPASRKSLPREARAEPDGNIPANFRVLLVEDNDAVRSFAETLLREFGAQVTAAGSGREALELLNGNSFDLVFSDVVMADMTGIEMARHIHENRPTQRIVLATGYSKEVAGGEAAGYEVVRKPYGASSLRPVLARALASTDQR</sequence>
<proteinExistence type="predicted"/>
<evidence type="ECO:0000259" key="7">
    <source>
        <dbReference type="PROSITE" id="PS50112"/>
    </source>
</evidence>
<dbReference type="PANTHER" id="PTHR43065:SF49">
    <property type="entry name" value="HISTIDINE KINASE"/>
    <property type="match status" value="1"/>
</dbReference>
<dbReference type="Proteomes" id="UP001302249">
    <property type="component" value="Chromosome"/>
</dbReference>
<dbReference type="PROSITE" id="PS50110">
    <property type="entry name" value="RESPONSE_REGULATORY"/>
    <property type="match status" value="1"/>
</dbReference>
<dbReference type="SMART" id="SM00387">
    <property type="entry name" value="HATPase_c"/>
    <property type="match status" value="1"/>
</dbReference>
<dbReference type="NCBIfam" id="TIGR00229">
    <property type="entry name" value="sensory_box"/>
    <property type="match status" value="2"/>
</dbReference>
<dbReference type="SMART" id="SM00448">
    <property type="entry name" value="REC"/>
    <property type="match status" value="1"/>
</dbReference>
<dbReference type="RefSeq" id="WP_313913444.1">
    <property type="nucleotide sequence ID" value="NZ_CP135076.1"/>
</dbReference>
<dbReference type="InterPro" id="IPR005467">
    <property type="entry name" value="His_kinase_dom"/>
</dbReference>
<dbReference type="PROSITE" id="PS50112">
    <property type="entry name" value="PAS"/>
    <property type="match status" value="2"/>
</dbReference>
<dbReference type="PANTHER" id="PTHR43065">
    <property type="entry name" value="SENSOR HISTIDINE KINASE"/>
    <property type="match status" value="1"/>
</dbReference>
<dbReference type="Gene3D" id="1.10.287.130">
    <property type="match status" value="1"/>
</dbReference>
<dbReference type="InterPro" id="IPR035965">
    <property type="entry name" value="PAS-like_dom_sf"/>
</dbReference>
<evidence type="ECO:0000256" key="2">
    <source>
        <dbReference type="ARBA" id="ARBA00012438"/>
    </source>
</evidence>
<dbReference type="PRINTS" id="PR00344">
    <property type="entry name" value="BCTRLSENSOR"/>
</dbReference>
<dbReference type="Pfam" id="PF00072">
    <property type="entry name" value="Response_reg"/>
    <property type="match status" value="1"/>
</dbReference>
<evidence type="ECO:0000256" key="4">
    <source>
        <dbReference type="PROSITE-ProRule" id="PRU00169"/>
    </source>
</evidence>
<dbReference type="SUPFAM" id="SSF55874">
    <property type="entry name" value="ATPase domain of HSP90 chaperone/DNA topoisomerase II/histidine kinase"/>
    <property type="match status" value="1"/>
</dbReference>
<dbReference type="Gene3D" id="3.40.50.2300">
    <property type="match status" value="1"/>
</dbReference>
<dbReference type="InterPro" id="IPR036097">
    <property type="entry name" value="HisK_dim/P_sf"/>
</dbReference>
<dbReference type="SMART" id="SM00091">
    <property type="entry name" value="PAS"/>
    <property type="match status" value="2"/>
</dbReference>
<dbReference type="SMART" id="SM00086">
    <property type="entry name" value="PAC"/>
    <property type="match status" value="2"/>
</dbReference>
<keyword evidence="3 4" id="KW-0597">Phosphoprotein</keyword>
<evidence type="ECO:0000256" key="1">
    <source>
        <dbReference type="ARBA" id="ARBA00000085"/>
    </source>
</evidence>
<organism evidence="9 10">
    <name type="scientific">Stakelama saccharophila</name>
    <dbReference type="NCBI Taxonomy" id="3075605"/>
    <lineage>
        <taxon>Bacteria</taxon>
        <taxon>Pseudomonadati</taxon>
        <taxon>Pseudomonadota</taxon>
        <taxon>Alphaproteobacteria</taxon>
        <taxon>Sphingomonadales</taxon>
        <taxon>Sphingomonadaceae</taxon>
        <taxon>Stakelama</taxon>
    </lineage>
</organism>
<evidence type="ECO:0000259" key="6">
    <source>
        <dbReference type="PROSITE" id="PS50110"/>
    </source>
</evidence>
<dbReference type="InterPro" id="IPR036890">
    <property type="entry name" value="HATPase_C_sf"/>
</dbReference>
<feature type="domain" description="PAS" evidence="7">
    <location>
        <begin position="8"/>
        <end position="66"/>
    </location>
</feature>
<dbReference type="InterPro" id="IPR011006">
    <property type="entry name" value="CheY-like_superfamily"/>
</dbReference>
<reference evidence="9 10" key="1">
    <citation type="submission" date="2023-09" db="EMBL/GenBank/DDBJ databases">
        <authorList>
            <person name="Rey-Velasco X."/>
        </authorList>
    </citation>
    <scope>NUCLEOTIDE SEQUENCE [LARGE SCALE GENOMIC DNA]</scope>
    <source>
        <strain evidence="9 10">W311</strain>
    </source>
</reference>
<dbReference type="Pfam" id="PF02518">
    <property type="entry name" value="HATPase_c"/>
    <property type="match status" value="1"/>
</dbReference>
<feature type="domain" description="PAC" evidence="8">
    <location>
        <begin position="83"/>
        <end position="135"/>
    </location>
</feature>
<dbReference type="SUPFAM" id="SSF52172">
    <property type="entry name" value="CheY-like"/>
    <property type="match status" value="1"/>
</dbReference>
<dbReference type="Pfam" id="PF00512">
    <property type="entry name" value="HisKA"/>
    <property type="match status" value="1"/>
</dbReference>
<feature type="modified residue" description="4-aspartylphosphate" evidence="4">
    <location>
        <position position="561"/>
    </location>
</feature>
<dbReference type="SUPFAM" id="SSF55785">
    <property type="entry name" value="PYP-like sensor domain (PAS domain)"/>
    <property type="match status" value="2"/>
</dbReference>
<dbReference type="InterPro" id="IPR001610">
    <property type="entry name" value="PAC"/>
</dbReference>
<evidence type="ECO:0000313" key="9">
    <source>
        <dbReference type="EMBL" id="WNO52713.1"/>
    </source>
</evidence>
<dbReference type="CDD" id="cd00156">
    <property type="entry name" value="REC"/>
    <property type="match status" value="1"/>
</dbReference>
<evidence type="ECO:0000313" key="10">
    <source>
        <dbReference type="Proteomes" id="UP001302249"/>
    </source>
</evidence>
<dbReference type="SMART" id="SM00388">
    <property type="entry name" value="HisKA"/>
    <property type="match status" value="1"/>
</dbReference>
<dbReference type="InterPro" id="IPR000700">
    <property type="entry name" value="PAS-assoc_C"/>
</dbReference>
<feature type="domain" description="PAC" evidence="8">
    <location>
        <begin position="211"/>
        <end position="263"/>
    </location>
</feature>
<accession>A0ABZ0B630</accession>
<dbReference type="SUPFAM" id="SSF47384">
    <property type="entry name" value="Homodimeric domain of signal transducing histidine kinase"/>
    <property type="match status" value="1"/>
</dbReference>
<dbReference type="Gene3D" id="3.30.565.10">
    <property type="entry name" value="Histidine kinase-like ATPase, C-terminal domain"/>
    <property type="match status" value="1"/>
</dbReference>
<dbReference type="InterPro" id="IPR004358">
    <property type="entry name" value="Sig_transdc_His_kin-like_C"/>
</dbReference>
<evidence type="ECO:0000259" key="8">
    <source>
        <dbReference type="PROSITE" id="PS50113"/>
    </source>
</evidence>
<dbReference type="PROSITE" id="PS50113">
    <property type="entry name" value="PAC"/>
    <property type="match status" value="2"/>
</dbReference>
<dbReference type="InterPro" id="IPR003594">
    <property type="entry name" value="HATPase_dom"/>
</dbReference>
<dbReference type="EC" id="2.7.13.3" evidence="2"/>
<dbReference type="InterPro" id="IPR001789">
    <property type="entry name" value="Sig_transdc_resp-reg_receiver"/>
</dbReference>
<feature type="domain" description="PAS" evidence="7">
    <location>
        <begin position="136"/>
        <end position="209"/>
    </location>
</feature>
<feature type="domain" description="Histidine kinase" evidence="5">
    <location>
        <begin position="283"/>
        <end position="492"/>
    </location>
</feature>
<comment type="catalytic activity">
    <reaction evidence="1">
        <text>ATP + protein L-histidine = ADP + protein N-phospho-L-histidine.</text>
        <dbReference type="EC" id="2.7.13.3"/>
    </reaction>
</comment>
<dbReference type="Gene3D" id="3.30.450.20">
    <property type="entry name" value="PAS domain"/>
    <property type="match status" value="2"/>
</dbReference>
<protein>
    <recommendedName>
        <fullName evidence="2">histidine kinase</fullName>
        <ecNumber evidence="2">2.7.13.3</ecNumber>
    </recommendedName>
</protein>
<evidence type="ECO:0000259" key="5">
    <source>
        <dbReference type="PROSITE" id="PS50109"/>
    </source>
</evidence>
<feature type="domain" description="Response regulatory" evidence="6">
    <location>
        <begin position="512"/>
        <end position="623"/>
    </location>
</feature>
<dbReference type="PROSITE" id="PS50109">
    <property type="entry name" value="HIS_KIN"/>
    <property type="match status" value="1"/>
</dbReference>
<dbReference type="InterPro" id="IPR000014">
    <property type="entry name" value="PAS"/>
</dbReference>
<evidence type="ECO:0000256" key="3">
    <source>
        <dbReference type="ARBA" id="ARBA00022553"/>
    </source>
</evidence>
<dbReference type="CDD" id="cd00082">
    <property type="entry name" value="HisKA"/>
    <property type="match status" value="1"/>
</dbReference>
<dbReference type="InterPro" id="IPR003661">
    <property type="entry name" value="HisK_dim/P_dom"/>
</dbReference>
<dbReference type="CDD" id="cd00130">
    <property type="entry name" value="PAS"/>
    <property type="match status" value="2"/>
</dbReference>